<geneLocation type="plasmid" evidence="2">
    <name>pmj4</name>
</geneLocation>
<comment type="caution">
    <text evidence="1">The sequence shown here is derived from an EMBL/GenBank/DDBJ whole genome shotgun (WGS) entry which is preliminary data.</text>
</comment>
<proteinExistence type="predicted"/>
<dbReference type="Proteomes" id="UP000219020">
    <property type="component" value="Plasmid pMJ4"/>
</dbReference>
<organism evidence="1 2">
    <name type="scientific">Candidatus Enterovibrio escicola</name>
    <dbReference type="NCBI Taxonomy" id="1927127"/>
    <lineage>
        <taxon>Bacteria</taxon>
        <taxon>Pseudomonadati</taxon>
        <taxon>Pseudomonadota</taxon>
        <taxon>Gammaproteobacteria</taxon>
        <taxon>Vibrionales</taxon>
        <taxon>Vibrionaceae</taxon>
        <taxon>Enterovibrio</taxon>
    </lineage>
</organism>
<reference evidence="2" key="1">
    <citation type="submission" date="2017-04" db="EMBL/GenBank/DDBJ databases">
        <title>Genome evolution of the luminous symbionts of deep sea anglerfish.</title>
        <authorList>
            <person name="Hendry T.A."/>
        </authorList>
    </citation>
    <scope>NUCLEOTIDE SEQUENCE [LARGE SCALE GENOMIC DNA]</scope>
    <source>
        <plasmid evidence="2">pmj4</plasmid>
    </source>
</reference>
<evidence type="ECO:0000313" key="2">
    <source>
        <dbReference type="Proteomes" id="UP000219020"/>
    </source>
</evidence>
<dbReference type="AlphaFoldDB" id="A0A2A5SZ67"/>
<gene>
    <name evidence="1" type="ORF">BTN49_3245</name>
</gene>
<dbReference type="EMBL" id="NBYY01000038">
    <property type="protein sequence ID" value="PCS21191.1"/>
    <property type="molecule type" value="Genomic_DNA"/>
</dbReference>
<evidence type="ECO:0008006" key="3">
    <source>
        <dbReference type="Google" id="ProtNLM"/>
    </source>
</evidence>
<sequence>MIRNVQLAKHIADASWGEFIRQLKYKAKWAGRTNRRGRSLFSKLKAL</sequence>
<accession>A0A2A5SZ67</accession>
<name>A0A2A5SZ67_9GAMM</name>
<keyword evidence="1" id="KW-0614">Plasmid</keyword>
<evidence type="ECO:0000313" key="1">
    <source>
        <dbReference type="EMBL" id="PCS21191.1"/>
    </source>
</evidence>
<keyword evidence="2" id="KW-1185">Reference proteome</keyword>
<protein>
    <recommendedName>
        <fullName evidence="3">Mobile element protein</fullName>
    </recommendedName>
</protein>